<evidence type="ECO:0000313" key="1">
    <source>
        <dbReference type="EMBL" id="CAL1407423.1"/>
    </source>
</evidence>
<dbReference type="EMBL" id="OZ034821">
    <property type="protein sequence ID" value="CAL1407423.1"/>
    <property type="molecule type" value="Genomic_DNA"/>
</dbReference>
<reference evidence="1 2" key="1">
    <citation type="submission" date="2024-04" db="EMBL/GenBank/DDBJ databases">
        <authorList>
            <person name="Fracassetti M."/>
        </authorList>
    </citation>
    <scope>NUCLEOTIDE SEQUENCE [LARGE SCALE GENOMIC DNA]</scope>
</reference>
<dbReference type="Proteomes" id="UP001497516">
    <property type="component" value="Chromosome 8"/>
</dbReference>
<evidence type="ECO:0000313" key="2">
    <source>
        <dbReference type="Proteomes" id="UP001497516"/>
    </source>
</evidence>
<dbReference type="AlphaFoldDB" id="A0AAV2GCI6"/>
<protein>
    <submittedName>
        <fullName evidence="1">Uncharacterized protein</fullName>
    </submittedName>
</protein>
<organism evidence="1 2">
    <name type="scientific">Linum trigynum</name>
    <dbReference type="NCBI Taxonomy" id="586398"/>
    <lineage>
        <taxon>Eukaryota</taxon>
        <taxon>Viridiplantae</taxon>
        <taxon>Streptophyta</taxon>
        <taxon>Embryophyta</taxon>
        <taxon>Tracheophyta</taxon>
        <taxon>Spermatophyta</taxon>
        <taxon>Magnoliopsida</taxon>
        <taxon>eudicotyledons</taxon>
        <taxon>Gunneridae</taxon>
        <taxon>Pentapetalae</taxon>
        <taxon>rosids</taxon>
        <taxon>fabids</taxon>
        <taxon>Malpighiales</taxon>
        <taxon>Linaceae</taxon>
        <taxon>Linum</taxon>
    </lineage>
</organism>
<name>A0AAV2GCI6_9ROSI</name>
<keyword evidence="2" id="KW-1185">Reference proteome</keyword>
<gene>
    <name evidence="1" type="ORF">LTRI10_LOCUS47089</name>
</gene>
<sequence>MGSSRGLGRSTIWVTRCSSKLVILFNRCRDGTLPRKTCILKKIKGLLTLTQENTLVRASNFNSQKVLQGAEILDAELVIQHSLDVLNESSIITNKDHVVYLD</sequence>
<proteinExistence type="predicted"/>
<accession>A0AAV2GCI6</accession>